<accession>A0A4V2KD23</accession>
<comment type="caution">
    <text evidence="1">The sequence shown here is derived from an EMBL/GenBank/DDBJ whole genome shotgun (WGS) entry which is preliminary data.</text>
</comment>
<proteinExistence type="predicted"/>
<sequence length="155" mass="16923">MSLLNQIFQIVLYCTVHDLDSGFIQAVRAGLTNGIRPAPGPTAPLSLTLYVAGIAGDQAARLPLQQHQRTLQVDAQGFYFHHGAMPDLTRQAGWQMMLGDTHTLADMESVYCHCPPSTGYRWNRGYRPETHGQPGALVAKYDRMAAALSGPEETG</sequence>
<protein>
    <submittedName>
        <fullName evidence="1">Uncharacterized protein</fullName>
    </submittedName>
</protein>
<dbReference type="AlphaFoldDB" id="A0A4V2KD23"/>
<evidence type="ECO:0000313" key="1">
    <source>
        <dbReference type="EMBL" id="TBU97244.1"/>
    </source>
</evidence>
<name>A0A4V2KD23_9GAMM</name>
<reference evidence="1 2" key="1">
    <citation type="submission" date="2018-06" db="EMBL/GenBank/DDBJ databases">
        <title>Three novel Pseudomonas species isolated from symptomatic oak.</title>
        <authorList>
            <person name="Bueno-Gonzalez V."/>
            <person name="Brady C."/>
        </authorList>
    </citation>
    <scope>NUCLEOTIDE SEQUENCE [LARGE SCALE GENOMIC DNA]</scope>
    <source>
        <strain evidence="1 2">P17C</strain>
    </source>
</reference>
<dbReference type="Proteomes" id="UP000292639">
    <property type="component" value="Unassembled WGS sequence"/>
</dbReference>
<dbReference type="EMBL" id="QJUP01000010">
    <property type="protein sequence ID" value="TBU97244.1"/>
    <property type="molecule type" value="Genomic_DNA"/>
</dbReference>
<organism evidence="1 2">
    <name type="scientific">Stutzerimonas kirkiae</name>
    <dbReference type="NCBI Taxonomy" id="2211392"/>
    <lineage>
        <taxon>Bacteria</taxon>
        <taxon>Pseudomonadati</taxon>
        <taxon>Pseudomonadota</taxon>
        <taxon>Gammaproteobacteria</taxon>
        <taxon>Pseudomonadales</taxon>
        <taxon>Pseudomonadaceae</taxon>
        <taxon>Stutzerimonas</taxon>
    </lineage>
</organism>
<evidence type="ECO:0000313" key="2">
    <source>
        <dbReference type="Proteomes" id="UP000292639"/>
    </source>
</evidence>
<keyword evidence="2" id="KW-1185">Reference proteome</keyword>
<gene>
    <name evidence="1" type="ORF">DNJ96_09200</name>
</gene>